<dbReference type="Gene3D" id="3.90.1150.10">
    <property type="entry name" value="Aspartate Aminotransferase, domain 1"/>
    <property type="match status" value="1"/>
</dbReference>
<sequence length="298" mass="32881">VTTDPDRHILPTNGSKEVLFNLPLAVVDREKRPTVMVPDPAYPVYARGIDAVGGKVYPVVLEESLGFLPNLDKIPSEVWSETSILWVNYPNNPTGATAPSSFFEEAVSLCREHGVLLASDEAYTEIYFKEPPLSALQFGLENVIALHTLSKRSAMPGYRSGFIAGDPRLMDALKRFRPAVGVATPDFVQAGAIRAWSDESHVQAIRRRFEERRELMIPALTEMGYEVTPCPATIYLWIKVPTGVSADDFMLQAMEEGLVILPGTAMGPGGEGFFRLSLTYGPDRLQDSLPRLKRLISS</sequence>
<feature type="non-terminal residue" evidence="5">
    <location>
        <position position="1"/>
    </location>
</feature>
<keyword evidence="3 5" id="KW-0808">Transferase</keyword>
<dbReference type="Proteomes" id="UP000547674">
    <property type="component" value="Unassembled WGS sequence"/>
</dbReference>
<feature type="domain" description="Aminotransferase class I/classII large" evidence="4">
    <location>
        <begin position="2"/>
        <end position="278"/>
    </location>
</feature>
<evidence type="ECO:0000256" key="2">
    <source>
        <dbReference type="ARBA" id="ARBA00022576"/>
    </source>
</evidence>
<dbReference type="GO" id="GO:0008483">
    <property type="term" value="F:transaminase activity"/>
    <property type="evidence" value="ECO:0007669"/>
    <property type="project" value="UniProtKB-KW"/>
</dbReference>
<evidence type="ECO:0000259" key="4">
    <source>
        <dbReference type="Pfam" id="PF00155"/>
    </source>
</evidence>
<dbReference type="CDD" id="cd00609">
    <property type="entry name" value="AAT_like"/>
    <property type="match status" value="1"/>
</dbReference>
<comment type="caution">
    <text evidence="5">The sequence shown here is derived from an EMBL/GenBank/DDBJ whole genome shotgun (WGS) entry which is preliminary data.</text>
</comment>
<dbReference type="InterPro" id="IPR015422">
    <property type="entry name" value="PyrdxlP-dep_Trfase_small"/>
</dbReference>
<dbReference type="Gene3D" id="3.40.640.10">
    <property type="entry name" value="Type I PLP-dependent aspartate aminotransferase-like (Major domain)"/>
    <property type="match status" value="1"/>
</dbReference>
<protein>
    <submittedName>
        <fullName evidence="5">Aminotransferase class I/II-fold pyridoxal phosphate-dependent enzyme</fullName>
    </submittedName>
</protein>
<evidence type="ECO:0000256" key="3">
    <source>
        <dbReference type="ARBA" id="ARBA00022679"/>
    </source>
</evidence>
<dbReference type="InterPro" id="IPR015424">
    <property type="entry name" value="PyrdxlP-dep_Trfase"/>
</dbReference>
<dbReference type="SUPFAM" id="SSF53383">
    <property type="entry name" value="PLP-dependent transferases"/>
    <property type="match status" value="1"/>
</dbReference>
<proteinExistence type="predicted"/>
<evidence type="ECO:0000313" key="6">
    <source>
        <dbReference type="Proteomes" id="UP000547674"/>
    </source>
</evidence>
<dbReference type="EMBL" id="JABDJR010000667">
    <property type="protein sequence ID" value="NNF08382.1"/>
    <property type="molecule type" value="Genomic_DNA"/>
</dbReference>
<dbReference type="InterPro" id="IPR004839">
    <property type="entry name" value="Aminotransferase_I/II_large"/>
</dbReference>
<dbReference type="PANTHER" id="PTHR42832:SF3">
    <property type="entry name" value="L-GLUTAMINE--4-(METHYLSULFANYL)-2-OXOBUTANOATE AMINOTRANSFERASE"/>
    <property type="match status" value="1"/>
</dbReference>
<dbReference type="PANTHER" id="PTHR42832">
    <property type="entry name" value="AMINO ACID AMINOTRANSFERASE"/>
    <property type="match status" value="1"/>
</dbReference>
<dbReference type="InterPro" id="IPR050881">
    <property type="entry name" value="LL-DAP_aminotransferase"/>
</dbReference>
<dbReference type="GO" id="GO:0030170">
    <property type="term" value="F:pyridoxal phosphate binding"/>
    <property type="evidence" value="ECO:0007669"/>
    <property type="project" value="InterPro"/>
</dbReference>
<comment type="cofactor">
    <cofactor evidence="1">
        <name>pyridoxal 5'-phosphate</name>
        <dbReference type="ChEBI" id="CHEBI:597326"/>
    </cofactor>
</comment>
<evidence type="ECO:0000256" key="1">
    <source>
        <dbReference type="ARBA" id="ARBA00001933"/>
    </source>
</evidence>
<dbReference type="AlphaFoldDB" id="A0A7Y2EC46"/>
<reference evidence="5 6" key="1">
    <citation type="submission" date="2020-03" db="EMBL/GenBank/DDBJ databases">
        <title>Metabolic flexibility allows generalist bacteria to become dominant in a frequently disturbed ecosystem.</title>
        <authorList>
            <person name="Chen Y.-J."/>
            <person name="Leung P.M."/>
            <person name="Bay S.K."/>
            <person name="Hugenholtz P."/>
            <person name="Kessler A.J."/>
            <person name="Shelley G."/>
            <person name="Waite D.W."/>
            <person name="Cook P.L."/>
            <person name="Greening C."/>
        </authorList>
    </citation>
    <scope>NUCLEOTIDE SEQUENCE [LARGE SCALE GENOMIC DNA]</scope>
    <source>
        <strain evidence="5">SS_bin_28</strain>
    </source>
</reference>
<keyword evidence="2 5" id="KW-0032">Aminotransferase</keyword>
<organism evidence="5 6">
    <name type="scientific">Eiseniibacteriota bacterium</name>
    <dbReference type="NCBI Taxonomy" id="2212470"/>
    <lineage>
        <taxon>Bacteria</taxon>
        <taxon>Candidatus Eiseniibacteriota</taxon>
    </lineage>
</organism>
<dbReference type="Pfam" id="PF00155">
    <property type="entry name" value="Aminotran_1_2"/>
    <property type="match status" value="1"/>
</dbReference>
<gene>
    <name evidence="5" type="ORF">HKN21_16595</name>
</gene>
<evidence type="ECO:0000313" key="5">
    <source>
        <dbReference type="EMBL" id="NNF08382.1"/>
    </source>
</evidence>
<dbReference type="InterPro" id="IPR015421">
    <property type="entry name" value="PyrdxlP-dep_Trfase_major"/>
</dbReference>
<accession>A0A7Y2EC46</accession>
<name>A0A7Y2EC46_UNCEI</name>